<feature type="domain" description="HTH asnC-type" evidence="4">
    <location>
        <begin position="2"/>
        <end position="63"/>
    </location>
</feature>
<dbReference type="GeneID" id="93985291"/>
<dbReference type="GO" id="GO:0043200">
    <property type="term" value="P:response to amino acid"/>
    <property type="evidence" value="ECO:0007669"/>
    <property type="project" value="TreeGrafter"/>
</dbReference>
<dbReference type="GO" id="GO:0006355">
    <property type="term" value="P:regulation of DNA-templated transcription"/>
    <property type="evidence" value="ECO:0007669"/>
    <property type="project" value="UniProtKB-ARBA"/>
</dbReference>
<dbReference type="SMART" id="SM00344">
    <property type="entry name" value="HTH_ASNC"/>
    <property type="match status" value="1"/>
</dbReference>
<keyword evidence="1" id="KW-0805">Transcription regulation</keyword>
<dbReference type="InterPro" id="IPR036390">
    <property type="entry name" value="WH_DNA-bd_sf"/>
</dbReference>
<comment type="caution">
    <text evidence="5">The sequence shown here is derived from an EMBL/GenBank/DDBJ whole genome shotgun (WGS) entry which is preliminary data.</text>
</comment>
<dbReference type="InterPro" id="IPR019888">
    <property type="entry name" value="Tscrpt_reg_AsnC-like"/>
</dbReference>
<dbReference type="PROSITE" id="PS50956">
    <property type="entry name" value="HTH_ASNC_2"/>
    <property type="match status" value="1"/>
</dbReference>
<dbReference type="PANTHER" id="PTHR30154">
    <property type="entry name" value="LEUCINE-RESPONSIVE REGULATORY PROTEIN"/>
    <property type="match status" value="1"/>
</dbReference>
<reference evidence="5 6" key="1">
    <citation type="submission" date="2014-10" db="EMBL/GenBank/DDBJ databases">
        <title>Genome sequence of a Xanthomonas strain that is pathogenic on beans.</title>
        <authorList>
            <person name="Aritua V."/>
            <person name="Sapp M."/>
            <person name="Harrison J."/>
            <person name="Smith J."/>
            <person name="Studholme D."/>
        </authorList>
    </citation>
    <scope>NUCLEOTIDE SEQUENCE [LARGE SCALE GENOMIC DNA]</scope>
    <source>
        <strain evidence="5 6">Nyagatare</strain>
    </source>
</reference>
<dbReference type="GO" id="GO:0043565">
    <property type="term" value="F:sequence-specific DNA binding"/>
    <property type="evidence" value="ECO:0007669"/>
    <property type="project" value="InterPro"/>
</dbReference>
<dbReference type="Proteomes" id="UP000029879">
    <property type="component" value="Unassembled WGS sequence"/>
</dbReference>
<dbReference type="Pfam" id="PF13412">
    <property type="entry name" value="HTH_24"/>
    <property type="match status" value="1"/>
</dbReference>
<accession>A0AB34P4R5</accession>
<keyword evidence="3" id="KW-0804">Transcription</keyword>
<proteinExistence type="predicted"/>
<gene>
    <name evidence="5" type="ORF">NC00_17295</name>
</gene>
<name>A0AB34P4R5_9XANT</name>
<dbReference type="InterPro" id="IPR011991">
    <property type="entry name" value="ArsR-like_HTH"/>
</dbReference>
<dbReference type="Pfam" id="PF01037">
    <property type="entry name" value="AsnC_trans_reg"/>
    <property type="match status" value="1"/>
</dbReference>
<evidence type="ECO:0000313" key="6">
    <source>
        <dbReference type="Proteomes" id="UP000029879"/>
    </source>
</evidence>
<organism evidence="5 6">
    <name type="scientific">Xanthomonas cannabis pv. phaseoli</name>
    <dbReference type="NCBI Taxonomy" id="1885902"/>
    <lineage>
        <taxon>Bacteria</taxon>
        <taxon>Pseudomonadati</taxon>
        <taxon>Pseudomonadota</taxon>
        <taxon>Gammaproteobacteria</taxon>
        <taxon>Lysobacterales</taxon>
        <taxon>Lysobacteraceae</taxon>
        <taxon>Xanthomonas</taxon>
    </lineage>
</organism>
<dbReference type="Gene3D" id="1.10.10.10">
    <property type="entry name" value="Winged helix-like DNA-binding domain superfamily/Winged helix DNA-binding domain"/>
    <property type="match status" value="1"/>
</dbReference>
<evidence type="ECO:0000256" key="2">
    <source>
        <dbReference type="ARBA" id="ARBA00023125"/>
    </source>
</evidence>
<dbReference type="SUPFAM" id="SSF54909">
    <property type="entry name" value="Dimeric alpha+beta barrel"/>
    <property type="match status" value="1"/>
</dbReference>
<dbReference type="InterPro" id="IPR019887">
    <property type="entry name" value="Tscrpt_reg_AsnC/Lrp_C"/>
</dbReference>
<dbReference type="InterPro" id="IPR000485">
    <property type="entry name" value="AsnC-type_HTH_dom"/>
</dbReference>
<dbReference type="Gene3D" id="3.30.70.920">
    <property type="match status" value="1"/>
</dbReference>
<dbReference type="RefSeq" id="WP_047697019.1">
    <property type="nucleotide sequence ID" value="NZ_KN265530.1"/>
</dbReference>
<dbReference type="SUPFAM" id="SSF46785">
    <property type="entry name" value="Winged helix' DNA-binding domain"/>
    <property type="match status" value="1"/>
</dbReference>
<dbReference type="CDD" id="cd00090">
    <property type="entry name" value="HTH_ARSR"/>
    <property type="match status" value="1"/>
</dbReference>
<keyword evidence="2" id="KW-0238">DNA-binding</keyword>
<evidence type="ECO:0000313" key="5">
    <source>
        <dbReference type="EMBL" id="KGK56557.1"/>
    </source>
</evidence>
<protein>
    <submittedName>
        <fullName evidence="5">ArsR family transcriptional regulator</fullName>
    </submittedName>
</protein>
<dbReference type="InterPro" id="IPR036388">
    <property type="entry name" value="WH-like_DNA-bd_sf"/>
</dbReference>
<dbReference type="GO" id="GO:0005829">
    <property type="term" value="C:cytosol"/>
    <property type="evidence" value="ECO:0007669"/>
    <property type="project" value="TreeGrafter"/>
</dbReference>
<sequence>MLTSRDLAILNIMQLDSDTPLAELGEAVHLSPSACSRRLTQLRDAGYIKGNVAVLDRLKLGLPTTIFVMIGTSQHTDEWTEKFHAALAEIPEIVDAYRLTGNVDYILKIVLPAVEDYDRVYKTLIRKVDMTRVSAYISMETVKSSQTLPLVAIKTKGDR</sequence>
<evidence type="ECO:0000256" key="3">
    <source>
        <dbReference type="ARBA" id="ARBA00023163"/>
    </source>
</evidence>
<dbReference type="EMBL" id="JRQI01000084">
    <property type="protein sequence ID" value="KGK56557.1"/>
    <property type="molecule type" value="Genomic_DNA"/>
</dbReference>
<evidence type="ECO:0000256" key="1">
    <source>
        <dbReference type="ARBA" id="ARBA00023015"/>
    </source>
</evidence>
<dbReference type="AlphaFoldDB" id="A0AB34P4R5"/>
<dbReference type="InterPro" id="IPR011008">
    <property type="entry name" value="Dimeric_a/b-barrel"/>
</dbReference>
<evidence type="ECO:0000259" key="4">
    <source>
        <dbReference type="PROSITE" id="PS50956"/>
    </source>
</evidence>
<dbReference type="PANTHER" id="PTHR30154:SF34">
    <property type="entry name" value="TRANSCRIPTIONAL REGULATOR AZLB"/>
    <property type="match status" value="1"/>
</dbReference>